<accession>A0A1V2H160</accession>
<dbReference type="Proteomes" id="UP000188879">
    <property type="component" value="Unassembled WGS sequence"/>
</dbReference>
<dbReference type="EMBL" id="MLCO01000194">
    <property type="protein sequence ID" value="ONG50276.1"/>
    <property type="molecule type" value="Genomic_DNA"/>
</dbReference>
<dbReference type="AlphaFoldDB" id="A0A1V2H160"/>
<comment type="caution">
    <text evidence="1">The sequence shown here is derived from an EMBL/GenBank/DDBJ whole genome shotgun (WGS) entry which is preliminary data.</text>
</comment>
<gene>
    <name evidence="1" type="ORF">BKE38_18675</name>
</gene>
<sequence>MPVDPTLRAQLEAMLREAALQAAAAPGGNPRAAGAAWAEAWFAERYGHRVACSEEEVADLRDSLASIPPAAALPAAEAERGARLQLLRDLELEPG</sequence>
<evidence type="ECO:0000313" key="2">
    <source>
        <dbReference type="Proteomes" id="UP000188879"/>
    </source>
</evidence>
<proteinExistence type="predicted"/>
<dbReference type="RefSeq" id="WP_076958824.1">
    <property type="nucleotide sequence ID" value="NZ_MLCO01000194.1"/>
</dbReference>
<name>A0A1V2H160_9PROT</name>
<reference evidence="1 2" key="1">
    <citation type="submission" date="2016-10" db="EMBL/GenBank/DDBJ databases">
        <title>Draft Genome sequence of Roseomonas sp. strain M3.</title>
        <authorList>
            <person name="Subhash Y."/>
            <person name="Lee S."/>
        </authorList>
    </citation>
    <scope>NUCLEOTIDE SEQUENCE [LARGE SCALE GENOMIC DNA]</scope>
    <source>
        <strain evidence="1 2">M3</strain>
    </source>
</reference>
<organism evidence="1 2">
    <name type="scientific">Teichococcus deserti</name>
    <dbReference type="NCBI Taxonomy" id="1817963"/>
    <lineage>
        <taxon>Bacteria</taxon>
        <taxon>Pseudomonadati</taxon>
        <taxon>Pseudomonadota</taxon>
        <taxon>Alphaproteobacteria</taxon>
        <taxon>Acetobacterales</taxon>
        <taxon>Roseomonadaceae</taxon>
        <taxon>Roseomonas</taxon>
    </lineage>
</organism>
<protein>
    <submittedName>
        <fullName evidence="1">Uncharacterized protein</fullName>
    </submittedName>
</protein>
<keyword evidence="2" id="KW-1185">Reference proteome</keyword>
<evidence type="ECO:0000313" key="1">
    <source>
        <dbReference type="EMBL" id="ONG50276.1"/>
    </source>
</evidence>